<evidence type="ECO:0000313" key="3">
    <source>
        <dbReference type="Proteomes" id="UP001454036"/>
    </source>
</evidence>
<dbReference type="EMBL" id="BAABME010003231">
    <property type="protein sequence ID" value="GAA0158002.1"/>
    <property type="molecule type" value="Genomic_DNA"/>
</dbReference>
<keyword evidence="3" id="KW-1185">Reference proteome</keyword>
<gene>
    <name evidence="2" type="ORF">LIER_15137</name>
</gene>
<dbReference type="PANTHER" id="PTHR34222:SF99">
    <property type="entry name" value="PROTEIN, PUTATIVE-RELATED"/>
    <property type="match status" value="1"/>
</dbReference>
<protein>
    <submittedName>
        <fullName evidence="2">Uncharacterized protein</fullName>
    </submittedName>
</protein>
<dbReference type="PANTHER" id="PTHR34222">
    <property type="entry name" value="GAG_PRE-INTEGRS DOMAIN-CONTAINING PROTEIN"/>
    <property type="match status" value="1"/>
</dbReference>
<feature type="region of interest" description="Disordered" evidence="1">
    <location>
        <begin position="68"/>
        <end position="97"/>
    </location>
</feature>
<dbReference type="AlphaFoldDB" id="A0AAV3Q1P9"/>
<accession>A0AAV3Q1P9</accession>
<evidence type="ECO:0000256" key="1">
    <source>
        <dbReference type="SAM" id="MobiDB-lite"/>
    </source>
</evidence>
<reference evidence="2 3" key="1">
    <citation type="submission" date="2024-01" db="EMBL/GenBank/DDBJ databases">
        <title>The complete chloroplast genome sequence of Lithospermum erythrorhizon: insights into the phylogenetic relationship among Boraginaceae species and the maternal lineages of purple gromwells.</title>
        <authorList>
            <person name="Okada T."/>
            <person name="Watanabe K."/>
        </authorList>
    </citation>
    <scope>NUCLEOTIDE SEQUENCE [LARGE SCALE GENOMIC DNA]</scope>
</reference>
<name>A0AAV3Q1P9_LITER</name>
<feature type="compositionally biased region" description="Low complexity" evidence="1">
    <location>
        <begin position="74"/>
        <end position="90"/>
    </location>
</feature>
<organism evidence="2 3">
    <name type="scientific">Lithospermum erythrorhizon</name>
    <name type="common">Purple gromwell</name>
    <name type="synonym">Lithospermum officinale var. erythrorhizon</name>
    <dbReference type="NCBI Taxonomy" id="34254"/>
    <lineage>
        <taxon>Eukaryota</taxon>
        <taxon>Viridiplantae</taxon>
        <taxon>Streptophyta</taxon>
        <taxon>Embryophyta</taxon>
        <taxon>Tracheophyta</taxon>
        <taxon>Spermatophyta</taxon>
        <taxon>Magnoliopsida</taxon>
        <taxon>eudicotyledons</taxon>
        <taxon>Gunneridae</taxon>
        <taxon>Pentapetalae</taxon>
        <taxon>asterids</taxon>
        <taxon>lamiids</taxon>
        <taxon>Boraginales</taxon>
        <taxon>Boraginaceae</taxon>
        <taxon>Boraginoideae</taxon>
        <taxon>Lithospermeae</taxon>
        <taxon>Lithospermum</taxon>
    </lineage>
</organism>
<evidence type="ECO:0000313" key="2">
    <source>
        <dbReference type="EMBL" id="GAA0158002.1"/>
    </source>
</evidence>
<dbReference type="Proteomes" id="UP001454036">
    <property type="component" value="Unassembled WGS sequence"/>
</dbReference>
<comment type="caution">
    <text evidence="2">The sequence shown here is derived from an EMBL/GenBank/DDBJ whole genome shotgun (WGS) entry which is preliminary data.</text>
</comment>
<proteinExistence type="predicted"/>
<sequence length="165" mass="18365">MGLNEEYDVISNQILLKEPIPSLSKAFSMISQMEDTNAIHNLVSINMQNAMQAKTSFVSHGMARNNNYATNGASSSRNVPSSRNVLSNNSYENRSGPRVGKVDRIGLKFDYYGKSGDVKAGCYKFIDQEDDTPLNLDRIQGYDNKNDALQGMIASLVQKKMEKLM</sequence>